<evidence type="ECO:0000256" key="1">
    <source>
        <dbReference type="ARBA" id="ARBA00004202"/>
    </source>
</evidence>
<gene>
    <name evidence="9" type="ORF">QO011_007624</name>
</gene>
<dbReference type="PANTHER" id="PTHR43166:SF35">
    <property type="entry name" value="L-CYSTINE IMPORT ATP-BINDING PROTEIN TCYN"/>
    <property type="match status" value="1"/>
</dbReference>
<proteinExistence type="inferred from homology"/>
<organism evidence="9 10">
    <name type="scientific">Labrys wisconsinensis</name>
    <dbReference type="NCBI Taxonomy" id="425677"/>
    <lineage>
        <taxon>Bacteria</taxon>
        <taxon>Pseudomonadati</taxon>
        <taxon>Pseudomonadota</taxon>
        <taxon>Alphaproteobacteria</taxon>
        <taxon>Hyphomicrobiales</taxon>
        <taxon>Xanthobacteraceae</taxon>
        <taxon>Labrys</taxon>
    </lineage>
</organism>
<dbReference type="CDD" id="cd03262">
    <property type="entry name" value="ABC_HisP_GlnQ"/>
    <property type="match status" value="1"/>
</dbReference>
<keyword evidence="5" id="KW-0547">Nucleotide-binding</keyword>
<dbReference type="PANTHER" id="PTHR43166">
    <property type="entry name" value="AMINO ACID IMPORT ATP-BINDING PROTEIN"/>
    <property type="match status" value="1"/>
</dbReference>
<keyword evidence="6 9" id="KW-0067">ATP-binding</keyword>
<feature type="domain" description="ABC transporter" evidence="8">
    <location>
        <begin position="12"/>
        <end position="254"/>
    </location>
</feature>
<dbReference type="Proteomes" id="UP001242480">
    <property type="component" value="Unassembled WGS sequence"/>
</dbReference>
<keyword evidence="3" id="KW-0813">Transport</keyword>
<dbReference type="PROSITE" id="PS00211">
    <property type="entry name" value="ABC_TRANSPORTER_1"/>
    <property type="match status" value="1"/>
</dbReference>
<keyword evidence="7" id="KW-0472">Membrane</keyword>
<accession>A0ABU0JMI1</accession>
<keyword evidence="10" id="KW-1185">Reference proteome</keyword>
<dbReference type="InterPro" id="IPR050086">
    <property type="entry name" value="MetN_ABC_transporter-like"/>
</dbReference>
<dbReference type="SMART" id="SM00382">
    <property type="entry name" value="AAA"/>
    <property type="match status" value="1"/>
</dbReference>
<dbReference type="InterPro" id="IPR030679">
    <property type="entry name" value="ABC_ATPase_HisP-typ"/>
</dbReference>
<dbReference type="RefSeq" id="WP_307284444.1">
    <property type="nucleotide sequence ID" value="NZ_JAUSVX010000024.1"/>
</dbReference>
<dbReference type="InterPro" id="IPR003439">
    <property type="entry name" value="ABC_transporter-like_ATP-bd"/>
</dbReference>
<dbReference type="PIRSF" id="PIRSF039085">
    <property type="entry name" value="ABC_ATPase_HisP"/>
    <property type="match status" value="1"/>
</dbReference>
<evidence type="ECO:0000313" key="9">
    <source>
        <dbReference type="EMBL" id="MDQ0474583.1"/>
    </source>
</evidence>
<dbReference type="SUPFAM" id="SSF52540">
    <property type="entry name" value="P-loop containing nucleoside triphosphate hydrolases"/>
    <property type="match status" value="1"/>
</dbReference>
<dbReference type="EMBL" id="JAUSVX010000024">
    <property type="protein sequence ID" value="MDQ0474583.1"/>
    <property type="molecule type" value="Genomic_DNA"/>
</dbReference>
<evidence type="ECO:0000256" key="4">
    <source>
        <dbReference type="ARBA" id="ARBA00022475"/>
    </source>
</evidence>
<comment type="caution">
    <text evidence="9">The sequence shown here is derived from an EMBL/GenBank/DDBJ whole genome shotgun (WGS) entry which is preliminary data.</text>
</comment>
<sequence>MSAAAGAGAPLLRIRDLTKSFGGHEVLKGISLDVHAGEVVSVIGASGSGKSTFLRCVNVMEMPDAGLLDFEDVSFDFRAGSRTCPTEKQLRALRARIGMVFQSYNLWPHKTVLENVIEAPIRVKGLPRAEAIDRAEALLARIGLAEKRHAYPGRLSGGQQQRVAIVRALAMQPRLMLFDEVTSALDPELVGEVLALMASLAAEGMTMLLVTHEIGFAREVSTRTIFFDGGRVAEDGPPREVLRNPSSERLRQFLKRVLHEHVAQDVAAGGLPS</sequence>
<reference evidence="9 10" key="1">
    <citation type="submission" date="2023-07" db="EMBL/GenBank/DDBJ databases">
        <title>Genomic Encyclopedia of Type Strains, Phase IV (KMG-IV): sequencing the most valuable type-strain genomes for metagenomic binning, comparative biology and taxonomic classification.</title>
        <authorList>
            <person name="Goeker M."/>
        </authorList>
    </citation>
    <scope>NUCLEOTIDE SEQUENCE [LARGE SCALE GENOMIC DNA]</scope>
    <source>
        <strain evidence="9 10">DSM 19619</strain>
    </source>
</reference>
<evidence type="ECO:0000256" key="6">
    <source>
        <dbReference type="ARBA" id="ARBA00022840"/>
    </source>
</evidence>
<name>A0ABU0JMI1_9HYPH</name>
<dbReference type="GO" id="GO:0005524">
    <property type="term" value="F:ATP binding"/>
    <property type="evidence" value="ECO:0007669"/>
    <property type="project" value="UniProtKB-KW"/>
</dbReference>
<dbReference type="InterPro" id="IPR027417">
    <property type="entry name" value="P-loop_NTPase"/>
</dbReference>
<dbReference type="Gene3D" id="3.40.50.300">
    <property type="entry name" value="P-loop containing nucleotide triphosphate hydrolases"/>
    <property type="match status" value="1"/>
</dbReference>
<protein>
    <submittedName>
        <fullName evidence="9">Polar amino acid transport system ATP-binding protein</fullName>
    </submittedName>
</protein>
<dbReference type="InterPro" id="IPR017871">
    <property type="entry name" value="ABC_transporter-like_CS"/>
</dbReference>
<dbReference type="PROSITE" id="PS50893">
    <property type="entry name" value="ABC_TRANSPORTER_2"/>
    <property type="match status" value="1"/>
</dbReference>
<evidence type="ECO:0000256" key="2">
    <source>
        <dbReference type="ARBA" id="ARBA00005417"/>
    </source>
</evidence>
<evidence type="ECO:0000313" key="10">
    <source>
        <dbReference type="Proteomes" id="UP001242480"/>
    </source>
</evidence>
<evidence type="ECO:0000256" key="3">
    <source>
        <dbReference type="ARBA" id="ARBA00022448"/>
    </source>
</evidence>
<dbReference type="Pfam" id="PF00005">
    <property type="entry name" value="ABC_tran"/>
    <property type="match status" value="1"/>
</dbReference>
<evidence type="ECO:0000256" key="7">
    <source>
        <dbReference type="ARBA" id="ARBA00023136"/>
    </source>
</evidence>
<evidence type="ECO:0000259" key="8">
    <source>
        <dbReference type="PROSITE" id="PS50893"/>
    </source>
</evidence>
<dbReference type="InterPro" id="IPR003593">
    <property type="entry name" value="AAA+_ATPase"/>
</dbReference>
<keyword evidence="4" id="KW-1003">Cell membrane</keyword>
<comment type="similarity">
    <text evidence="2">Belongs to the ABC transporter superfamily.</text>
</comment>
<evidence type="ECO:0000256" key="5">
    <source>
        <dbReference type="ARBA" id="ARBA00022741"/>
    </source>
</evidence>
<comment type="subcellular location">
    <subcellularLocation>
        <location evidence="1">Cell membrane</location>
        <topology evidence="1">Peripheral membrane protein</topology>
    </subcellularLocation>
</comment>